<keyword evidence="12" id="KW-0479">Metal-binding</keyword>
<dbReference type="KEGG" id="egr:104457360"/>
<evidence type="ECO:0000256" key="8">
    <source>
        <dbReference type="ARBA" id="ARBA00023034"/>
    </source>
</evidence>
<dbReference type="EMBL" id="KK198760">
    <property type="protein sequence ID" value="KCW59475.1"/>
    <property type="molecule type" value="Genomic_DNA"/>
</dbReference>
<dbReference type="PROSITE" id="PS51422">
    <property type="entry name" value="SAR1"/>
    <property type="match status" value="1"/>
</dbReference>
<evidence type="ECO:0000256" key="4">
    <source>
        <dbReference type="ARBA" id="ARBA00022707"/>
    </source>
</evidence>
<evidence type="ECO:0000256" key="3">
    <source>
        <dbReference type="ARBA" id="ARBA00022448"/>
    </source>
</evidence>
<keyword evidence="7" id="KW-0653">Protein transport</keyword>
<protein>
    <recommendedName>
        <fullName evidence="14">ADP-ribosylation factor</fullName>
    </recommendedName>
</protein>
<keyword evidence="12" id="KW-0460">Magnesium</keyword>
<evidence type="ECO:0000256" key="5">
    <source>
        <dbReference type="ARBA" id="ARBA00022741"/>
    </source>
</evidence>
<dbReference type="InterPro" id="IPR027417">
    <property type="entry name" value="P-loop_NTPase"/>
</dbReference>
<dbReference type="Gramene" id="KCW59476">
    <property type="protein sequence ID" value="KCW59476"/>
    <property type="gene ID" value="EUGRSUZ_H02222"/>
</dbReference>
<feature type="binding site" evidence="11">
    <location>
        <begin position="24"/>
        <end position="31"/>
    </location>
    <ligand>
        <name>GTP</name>
        <dbReference type="ChEBI" id="CHEBI:37565"/>
    </ligand>
</feature>
<feature type="binding site" evidence="12">
    <location>
        <position position="31"/>
    </location>
    <ligand>
        <name>Mg(2+)</name>
        <dbReference type="ChEBI" id="CHEBI:18420"/>
    </ligand>
</feature>
<keyword evidence="5 11" id="KW-0547">Nucleotide-binding</keyword>
<dbReference type="GO" id="GO:0005525">
    <property type="term" value="F:GTP binding"/>
    <property type="evidence" value="ECO:0000318"/>
    <property type="project" value="GO_Central"/>
</dbReference>
<keyword evidence="3" id="KW-0813">Transport</keyword>
<evidence type="ECO:0000256" key="7">
    <source>
        <dbReference type="ARBA" id="ARBA00022927"/>
    </source>
</evidence>
<dbReference type="SMART" id="SM00178">
    <property type="entry name" value="SAR"/>
    <property type="match status" value="1"/>
</dbReference>
<dbReference type="Gene3D" id="3.40.50.300">
    <property type="entry name" value="P-loop containing nucleotide triphosphate hydrolases"/>
    <property type="match status" value="1"/>
</dbReference>
<evidence type="ECO:0000256" key="2">
    <source>
        <dbReference type="ARBA" id="ARBA00010290"/>
    </source>
</evidence>
<sequence>MGLVISRFMKMLYAKKQTRILIVGLDGAGKTTILHKLKLGEVVITTPASGFTVETVEYNNVIFTAWDVGGPDKIRALWRQYYQNTEGIVFVVDSIDRERISKAKDELHRLLSEDELRDAALVVFANKHDLSRAMSVSEITDKLGLHSLRQGRWYIHSSSATDGQGLFEGMDWLSSVIASKAK</sequence>
<evidence type="ECO:0000256" key="10">
    <source>
        <dbReference type="ARBA" id="ARBA00023288"/>
    </source>
</evidence>
<reference evidence="13" key="1">
    <citation type="submission" date="2013-07" db="EMBL/GenBank/DDBJ databases">
        <title>The genome of Eucalyptus grandis.</title>
        <authorList>
            <person name="Schmutz J."/>
            <person name="Hayes R."/>
            <person name="Myburg A."/>
            <person name="Tuskan G."/>
            <person name="Grattapaglia D."/>
            <person name="Rokhsar D.S."/>
        </authorList>
    </citation>
    <scope>NUCLEOTIDE SEQUENCE</scope>
    <source>
        <tissue evidence="13">Leaf extractions</tissue>
    </source>
</reference>
<dbReference type="FunFam" id="3.40.50.300:FF:003500">
    <property type="entry name" value="ADP-ribosylation factor 1"/>
    <property type="match status" value="1"/>
</dbReference>
<dbReference type="PRINTS" id="PR00328">
    <property type="entry name" value="SAR1GTPBP"/>
</dbReference>
<dbReference type="GO" id="GO:0006886">
    <property type="term" value="P:intracellular protein transport"/>
    <property type="evidence" value="ECO:0000318"/>
    <property type="project" value="GO_Central"/>
</dbReference>
<feature type="binding site" evidence="11">
    <location>
        <position position="70"/>
    </location>
    <ligand>
        <name>GTP</name>
        <dbReference type="ChEBI" id="CHEBI:37565"/>
    </ligand>
</feature>
<dbReference type="InterPro" id="IPR024156">
    <property type="entry name" value="Small_GTPase_ARF"/>
</dbReference>
<dbReference type="EMBL" id="KK198760">
    <property type="protein sequence ID" value="KCW59477.1"/>
    <property type="molecule type" value="Genomic_DNA"/>
</dbReference>
<keyword evidence="9 11" id="KW-0342">GTP-binding</keyword>
<dbReference type="GO" id="GO:0016004">
    <property type="term" value="F:phospholipase activator activity"/>
    <property type="evidence" value="ECO:0007669"/>
    <property type="project" value="UniProtKB-ARBA"/>
</dbReference>
<dbReference type="NCBIfam" id="TIGR00231">
    <property type="entry name" value="small_GTP"/>
    <property type="match status" value="1"/>
</dbReference>
<evidence type="ECO:0000256" key="12">
    <source>
        <dbReference type="PIRSR" id="PIRSR606689-2"/>
    </source>
</evidence>
<dbReference type="GO" id="GO:0003924">
    <property type="term" value="F:GTPase activity"/>
    <property type="evidence" value="ECO:0007669"/>
    <property type="project" value="InterPro"/>
</dbReference>
<dbReference type="GO" id="GO:0005737">
    <property type="term" value="C:cytoplasm"/>
    <property type="evidence" value="ECO:0000318"/>
    <property type="project" value="GO_Central"/>
</dbReference>
<dbReference type="SUPFAM" id="SSF52540">
    <property type="entry name" value="P-loop containing nucleoside triphosphate hydrolases"/>
    <property type="match status" value="1"/>
</dbReference>
<gene>
    <name evidence="13" type="ORF">EUGRSUZ_H02222</name>
</gene>
<evidence type="ECO:0008006" key="14">
    <source>
        <dbReference type="Google" id="ProtNLM"/>
    </source>
</evidence>
<dbReference type="Pfam" id="PF00025">
    <property type="entry name" value="Arf"/>
    <property type="match status" value="1"/>
</dbReference>
<dbReference type="PANTHER" id="PTHR11711">
    <property type="entry name" value="ADP RIBOSYLATION FACTOR-RELATED"/>
    <property type="match status" value="1"/>
</dbReference>
<evidence type="ECO:0000256" key="1">
    <source>
        <dbReference type="ARBA" id="ARBA00004555"/>
    </source>
</evidence>
<dbReference type="GO" id="GO:0046872">
    <property type="term" value="F:metal ion binding"/>
    <property type="evidence" value="ECO:0007669"/>
    <property type="project" value="UniProtKB-KW"/>
</dbReference>
<dbReference type="SMART" id="SM00177">
    <property type="entry name" value="ARF"/>
    <property type="match status" value="1"/>
</dbReference>
<dbReference type="PROSITE" id="PS51417">
    <property type="entry name" value="ARF"/>
    <property type="match status" value="1"/>
</dbReference>
<accession>A0A059B0T6</accession>
<name>A0A059B0T6_EUCGR</name>
<dbReference type="EMBL" id="KK198760">
    <property type="protein sequence ID" value="KCW59476.1"/>
    <property type="molecule type" value="Genomic_DNA"/>
</dbReference>
<feature type="binding site" evidence="11">
    <location>
        <begin position="126"/>
        <end position="129"/>
    </location>
    <ligand>
        <name>GTP</name>
        <dbReference type="ChEBI" id="CHEBI:37565"/>
    </ligand>
</feature>
<comment type="subcellular location">
    <subcellularLocation>
        <location evidence="1">Golgi apparatus</location>
    </subcellularLocation>
</comment>
<dbReference type="GO" id="GO:0016192">
    <property type="term" value="P:vesicle-mediated transport"/>
    <property type="evidence" value="ECO:0000318"/>
    <property type="project" value="GO_Central"/>
</dbReference>
<evidence type="ECO:0000256" key="11">
    <source>
        <dbReference type="PIRSR" id="PIRSR606689-1"/>
    </source>
</evidence>
<evidence type="ECO:0000256" key="9">
    <source>
        <dbReference type="ARBA" id="ARBA00023134"/>
    </source>
</evidence>
<dbReference type="OrthoDB" id="2011769at2759"/>
<dbReference type="Gramene" id="KCW59477">
    <property type="protein sequence ID" value="KCW59477"/>
    <property type="gene ID" value="EUGRSUZ_H02222"/>
</dbReference>
<comment type="similarity">
    <text evidence="2">Belongs to the small GTPase superfamily. Arf family.</text>
</comment>
<evidence type="ECO:0000313" key="13">
    <source>
        <dbReference type="EMBL" id="KCW59476.1"/>
    </source>
</evidence>
<dbReference type="Gramene" id="KCW59475">
    <property type="protein sequence ID" value="KCW59475"/>
    <property type="gene ID" value="EUGRSUZ_H02222"/>
</dbReference>
<dbReference type="AlphaFoldDB" id="A0A059B0T6"/>
<keyword evidence="4" id="KW-0519">Myristate</keyword>
<keyword evidence="6" id="KW-0931">ER-Golgi transport</keyword>
<dbReference type="eggNOG" id="KOG0070">
    <property type="taxonomic scope" value="Eukaryota"/>
</dbReference>
<dbReference type="STRING" id="71139.A0A059B0T6"/>
<proteinExistence type="inferred from homology"/>
<dbReference type="InterPro" id="IPR006689">
    <property type="entry name" value="Small_GTPase_ARF/SAR"/>
</dbReference>
<keyword evidence="8" id="KW-0333">Golgi apparatus</keyword>
<keyword evidence="10" id="KW-0449">Lipoprotein</keyword>
<dbReference type="InterPro" id="IPR005225">
    <property type="entry name" value="Small_GTP-bd"/>
</dbReference>
<dbReference type="GO" id="GO:0005794">
    <property type="term" value="C:Golgi apparatus"/>
    <property type="evidence" value="ECO:0007669"/>
    <property type="project" value="UniProtKB-SubCell"/>
</dbReference>
<organism evidence="13">
    <name type="scientific">Eucalyptus grandis</name>
    <name type="common">Flooded gum</name>
    <dbReference type="NCBI Taxonomy" id="71139"/>
    <lineage>
        <taxon>Eukaryota</taxon>
        <taxon>Viridiplantae</taxon>
        <taxon>Streptophyta</taxon>
        <taxon>Embryophyta</taxon>
        <taxon>Tracheophyta</taxon>
        <taxon>Spermatophyta</taxon>
        <taxon>Magnoliopsida</taxon>
        <taxon>eudicotyledons</taxon>
        <taxon>Gunneridae</taxon>
        <taxon>Pentapetalae</taxon>
        <taxon>rosids</taxon>
        <taxon>malvids</taxon>
        <taxon>Myrtales</taxon>
        <taxon>Myrtaceae</taxon>
        <taxon>Myrtoideae</taxon>
        <taxon>Eucalypteae</taxon>
        <taxon>Eucalyptus</taxon>
    </lineage>
</organism>
<evidence type="ECO:0000256" key="6">
    <source>
        <dbReference type="ARBA" id="ARBA00022892"/>
    </source>
</evidence>